<feature type="compositionally biased region" description="Polar residues" evidence="1">
    <location>
        <begin position="50"/>
        <end position="69"/>
    </location>
</feature>
<dbReference type="EMBL" id="FZQP02004211">
    <property type="protein sequence ID" value="VVC99520.1"/>
    <property type="molecule type" value="Genomic_DNA"/>
</dbReference>
<feature type="compositionally biased region" description="Basic and acidic residues" evidence="1">
    <location>
        <begin position="109"/>
        <end position="130"/>
    </location>
</feature>
<gene>
    <name evidence="2" type="ORF">LSINAPIS_LOCUS10390</name>
</gene>
<sequence length="397" mass="44377">MGAIDKVWQIYKVHIINTLLLFSDDDDPQSDLEADSASQGSEGSAASQATVTPENISSSSAPPLTNTHHSPLRRSHTVSTNVSAQITSPPEASTSEITADISTSATTVSERDSYSEKDKDSVWDKDRSESRTSSVSAATLTNGWYSPALSGVSSARIRDNPKHTKENCNRKLLRSDLSLTSHPEMEIDYYDYEVNNAGSVPGSYLGMDPAFLVWIPPIEEGDIIREMDNSRAPIYEEVIPKELRPDPGSNTESPEDRPASSTLKRNSDNRSHRSNESIKSTRRERGNMIHPLNFSISDMQGTPRLAKRYKKKKEENHVVIPMKNLTLNISPVKVHKREKDDFTLKRVSESREKDSTLKRNDFNDIRYADDSESSNDIKFADDSPDSNRLVDKFDVKV</sequence>
<dbReference type="Proteomes" id="UP000324832">
    <property type="component" value="Unassembled WGS sequence"/>
</dbReference>
<feature type="region of interest" description="Disordered" evidence="1">
    <location>
        <begin position="27"/>
        <end position="135"/>
    </location>
</feature>
<feature type="compositionally biased region" description="Polar residues" evidence="1">
    <location>
        <begin position="77"/>
        <end position="108"/>
    </location>
</feature>
<feature type="compositionally biased region" description="Basic and acidic residues" evidence="1">
    <location>
        <begin position="265"/>
        <end position="287"/>
    </location>
</feature>
<organism evidence="2 3">
    <name type="scientific">Leptidea sinapis</name>
    <dbReference type="NCBI Taxonomy" id="189913"/>
    <lineage>
        <taxon>Eukaryota</taxon>
        <taxon>Metazoa</taxon>
        <taxon>Ecdysozoa</taxon>
        <taxon>Arthropoda</taxon>
        <taxon>Hexapoda</taxon>
        <taxon>Insecta</taxon>
        <taxon>Pterygota</taxon>
        <taxon>Neoptera</taxon>
        <taxon>Endopterygota</taxon>
        <taxon>Lepidoptera</taxon>
        <taxon>Glossata</taxon>
        <taxon>Ditrysia</taxon>
        <taxon>Papilionoidea</taxon>
        <taxon>Pieridae</taxon>
        <taxon>Dismorphiinae</taxon>
        <taxon>Leptidea</taxon>
    </lineage>
</organism>
<accession>A0A5E4QPB9</accession>
<evidence type="ECO:0000313" key="3">
    <source>
        <dbReference type="Proteomes" id="UP000324832"/>
    </source>
</evidence>
<reference evidence="2 3" key="1">
    <citation type="submission" date="2017-07" db="EMBL/GenBank/DDBJ databases">
        <authorList>
            <person name="Talla V."/>
            <person name="Backstrom N."/>
        </authorList>
    </citation>
    <scope>NUCLEOTIDE SEQUENCE [LARGE SCALE GENOMIC DNA]</scope>
</reference>
<proteinExistence type="predicted"/>
<evidence type="ECO:0000313" key="2">
    <source>
        <dbReference type="EMBL" id="VVC99520.1"/>
    </source>
</evidence>
<feature type="region of interest" description="Disordered" evidence="1">
    <location>
        <begin position="237"/>
        <end position="300"/>
    </location>
</feature>
<protein>
    <submittedName>
        <fullName evidence="2">Uncharacterized protein</fullName>
    </submittedName>
</protein>
<feature type="compositionally biased region" description="Low complexity" evidence="1">
    <location>
        <begin position="35"/>
        <end position="49"/>
    </location>
</feature>
<keyword evidence="3" id="KW-1185">Reference proteome</keyword>
<evidence type="ECO:0000256" key="1">
    <source>
        <dbReference type="SAM" id="MobiDB-lite"/>
    </source>
</evidence>
<dbReference type="AlphaFoldDB" id="A0A5E4QPB9"/>
<name>A0A5E4QPB9_9NEOP</name>